<sequence length="150" mass="15731">MRKDAGFTLLELITVIAIAGVLTAIAVPNFLTYQSSSRLKGALSTLRGDLVGARMLAIKRGVEYQVAFSSGGYQIIRGDLSSGSTFDPINNTEVARDFADEYPGVTVSGSSNPVFSPKGTVAAAPVTITLQNSQGSQTITIYIAGKVKVN</sequence>
<dbReference type="SUPFAM" id="SSF54523">
    <property type="entry name" value="Pili subunits"/>
    <property type="match status" value="1"/>
</dbReference>
<evidence type="ECO:0000256" key="4">
    <source>
        <dbReference type="ARBA" id="ARBA00022481"/>
    </source>
</evidence>
<comment type="similarity">
    <text evidence="9">Belongs to the GSP H family.</text>
</comment>
<dbReference type="InterPro" id="IPR022346">
    <property type="entry name" value="T2SS_GspH"/>
</dbReference>
<evidence type="ECO:0000256" key="6">
    <source>
        <dbReference type="ARBA" id="ARBA00022692"/>
    </source>
</evidence>
<reference evidence="13 14" key="1">
    <citation type="submission" date="2020-08" db="EMBL/GenBank/DDBJ databases">
        <title>Bridging the membrane lipid divide: bacteria of the FCB group superphylum have the potential to synthesize archaeal ether lipids.</title>
        <authorList>
            <person name="Villanueva L."/>
            <person name="Von Meijenfeldt F.A.B."/>
            <person name="Westbye A.B."/>
            <person name="Yadav S."/>
            <person name="Hopmans E.C."/>
            <person name="Dutilh B.E."/>
            <person name="Sinninghe Damste J.S."/>
        </authorList>
    </citation>
    <scope>NUCLEOTIDE SEQUENCE [LARGE SCALE GENOMIC DNA]</scope>
    <source>
        <strain evidence="13">NIOZ-UU17</strain>
    </source>
</reference>
<evidence type="ECO:0000256" key="11">
    <source>
        <dbReference type="SAM" id="Phobius"/>
    </source>
</evidence>
<dbReference type="GO" id="GO:0015627">
    <property type="term" value="C:type II protein secretion system complex"/>
    <property type="evidence" value="ECO:0007669"/>
    <property type="project" value="InterPro"/>
</dbReference>
<dbReference type="PIRSF" id="PIRSF021292">
    <property type="entry name" value="Competence_ComGD"/>
    <property type="match status" value="1"/>
</dbReference>
<organism evidence="13 14">
    <name type="scientific">Candidatus Desulfatibia vada</name>
    <dbReference type="NCBI Taxonomy" id="2841696"/>
    <lineage>
        <taxon>Bacteria</taxon>
        <taxon>Pseudomonadati</taxon>
        <taxon>Thermodesulfobacteriota</taxon>
        <taxon>Desulfobacteria</taxon>
        <taxon>Desulfobacterales</taxon>
        <taxon>Desulfobacterales incertae sedis</taxon>
        <taxon>Candidatus Desulfatibia</taxon>
    </lineage>
</organism>
<evidence type="ECO:0000256" key="10">
    <source>
        <dbReference type="ARBA" id="ARBA00030775"/>
    </source>
</evidence>
<accession>A0A8J6NZF6</accession>
<name>A0A8J6NZF6_9BACT</name>
<keyword evidence="3" id="KW-1003">Cell membrane</keyword>
<dbReference type="PROSITE" id="PS00409">
    <property type="entry name" value="PROKAR_NTER_METHYL"/>
    <property type="match status" value="1"/>
</dbReference>
<keyword evidence="6 11" id="KW-0812">Transmembrane</keyword>
<evidence type="ECO:0000256" key="9">
    <source>
        <dbReference type="ARBA" id="ARBA00025772"/>
    </source>
</evidence>
<dbReference type="GO" id="GO:0005886">
    <property type="term" value="C:plasma membrane"/>
    <property type="evidence" value="ECO:0007669"/>
    <property type="project" value="UniProtKB-SubCell"/>
</dbReference>
<proteinExistence type="inferred from homology"/>
<gene>
    <name evidence="13" type="ORF">H8D96_13060</name>
</gene>
<dbReference type="GO" id="GO:0015628">
    <property type="term" value="P:protein secretion by the type II secretion system"/>
    <property type="evidence" value="ECO:0007669"/>
    <property type="project" value="InterPro"/>
</dbReference>
<protein>
    <recommendedName>
        <fullName evidence="2">Type II secretion system protein H</fullName>
    </recommendedName>
    <alternativeName>
        <fullName evidence="10">General secretion pathway protein H</fullName>
    </alternativeName>
</protein>
<keyword evidence="8 11" id="KW-0472">Membrane</keyword>
<evidence type="ECO:0000313" key="13">
    <source>
        <dbReference type="EMBL" id="MBC8432834.1"/>
    </source>
</evidence>
<comment type="caution">
    <text evidence="13">The sequence shown here is derived from an EMBL/GenBank/DDBJ whole genome shotgun (WGS) entry which is preliminary data.</text>
</comment>
<feature type="domain" description="General secretion pathway GspH" evidence="12">
    <location>
        <begin position="45"/>
        <end position="142"/>
    </location>
</feature>
<evidence type="ECO:0000256" key="7">
    <source>
        <dbReference type="ARBA" id="ARBA00022989"/>
    </source>
</evidence>
<keyword evidence="7 11" id="KW-1133">Transmembrane helix</keyword>
<evidence type="ECO:0000256" key="2">
    <source>
        <dbReference type="ARBA" id="ARBA00021549"/>
    </source>
</evidence>
<evidence type="ECO:0000256" key="5">
    <source>
        <dbReference type="ARBA" id="ARBA00022519"/>
    </source>
</evidence>
<keyword evidence="4" id="KW-0488">Methylation</keyword>
<comment type="subcellular location">
    <subcellularLocation>
        <location evidence="1">Cell inner membrane</location>
        <topology evidence="1">Single-pass membrane protein</topology>
    </subcellularLocation>
</comment>
<dbReference type="EMBL" id="JACNIG010000247">
    <property type="protein sequence ID" value="MBC8432834.1"/>
    <property type="molecule type" value="Genomic_DNA"/>
</dbReference>
<feature type="transmembrane region" description="Helical" evidence="11">
    <location>
        <begin position="12"/>
        <end position="31"/>
    </location>
</feature>
<dbReference type="NCBIfam" id="TIGR02532">
    <property type="entry name" value="IV_pilin_GFxxxE"/>
    <property type="match status" value="1"/>
</dbReference>
<evidence type="ECO:0000313" key="14">
    <source>
        <dbReference type="Proteomes" id="UP000605201"/>
    </source>
</evidence>
<keyword evidence="5" id="KW-0997">Cell inner membrane</keyword>
<dbReference type="InterPro" id="IPR012902">
    <property type="entry name" value="N_methyl_site"/>
</dbReference>
<dbReference type="GO" id="GO:0030420">
    <property type="term" value="P:establishment of competence for transformation"/>
    <property type="evidence" value="ECO:0007669"/>
    <property type="project" value="InterPro"/>
</dbReference>
<dbReference type="Gene3D" id="3.30.700.10">
    <property type="entry name" value="Glycoprotein, Type 4 Pilin"/>
    <property type="match status" value="1"/>
</dbReference>
<dbReference type="Pfam" id="PF12019">
    <property type="entry name" value="GspH"/>
    <property type="match status" value="1"/>
</dbReference>
<dbReference type="Proteomes" id="UP000605201">
    <property type="component" value="Unassembled WGS sequence"/>
</dbReference>
<evidence type="ECO:0000256" key="1">
    <source>
        <dbReference type="ARBA" id="ARBA00004377"/>
    </source>
</evidence>
<evidence type="ECO:0000259" key="12">
    <source>
        <dbReference type="Pfam" id="PF12019"/>
    </source>
</evidence>
<dbReference type="InterPro" id="IPR016785">
    <property type="entry name" value="ComGD"/>
</dbReference>
<evidence type="ECO:0000256" key="3">
    <source>
        <dbReference type="ARBA" id="ARBA00022475"/>
    </source>
</evidence>
<dbReference type="InterPro" id="IPR045584">
    <property type="entry name" value="Pilin-like"/>
</dbReference>
<dbReference type="AlphaFoldDB" id="A0A8J6NZF6"/>
<dbReference type="Pfam" id="PF07963">
    <property type="entry name" value="N_methyl"/>
    <property type="match status" value="1"/>
</dbReference>
<evidence type="ECO:0000256" key="8">
    <source>
        <dbReference type="ARBA" id="ARBA00023136"/>
    </source>
</evidence>